<keyword evidence="1" id="KW-0805">Transcription regulation</keyword>
<evidence type="ECO:0000313" key="5">
    <source>
        <dbReference type="EMBL" id="KAA0974314.1"/>
    </source>
</evidence>
<dbReference type="SMART" id="SM00344">
    <property type="entry name" value="HTH_ASNC"/>
    <property type="match status" value="1"/>
</dbReference>
<evidence type="ECO:0000256" key="2">
    <source>
        <dbReference type="ARBA" id="ARBA00023125"/>
    </source>
</evidence>
<dbReference type="GO" id="GO:0043200">
    <property type="term" value="P:response to amino acid"/>
    <property type="evidence" value="ECO:0007669"/>
    <property type="project" value="TreeGrafter"/>
</dbReference>
<dbReference type="GO" id="GO:0043565">
    <property type="term" value="F:sequence-specific DNA binding"/>
    <property type="evidence" value="ECO:0007669"/>
    <property type="project" value="InterPro"/>
</dbReference>
<dbReference type="SUPFAM" id="SSF46785">
    <property type="entry name" value="Winged helix' DNA-binding domain"/>
    <property type="match status" value="1"/>
</dbReference>
<dbReference type="InterPro" id="IPR011008">
    <property type="entry name" value="Dimeric_a/b-barrel"/>
</dbReference>
<keyword evidence="3" id="KW-0804">Transcription</keyword>
<dbReference type="RefSeq" id="WP_007270929.1">
    <property type="nucleotide sequence ID" value="NZ_JBITUG010000008.1"/>
</dbReference>
<dbReference type="EMBL" id="VOBL01000019">
    <property type="protein sequence ID" value="KAA0974314.1"/>
    <property type="molecule type" value="Genomic_DNA"/>
</dbReference>
<dbReference type="PANTHER" id="PTHR30154:SF34">
    <property type="entry name" value="TRANSCRIPTIONAL REGULATOR AZLB"/>
    <property type="match status" value="1"/>
</dbReference>
<keyword evidence="2" id="KW-0238">DNA-binding</keyword>
<dbReference type="OrthoDB" id="3396933at2"/>
<dbReference type="AlphaFoldDB" id="A0A5B0E5Q8"/>
<accession>A0A5B0E5Q8</accession>
<dbReference type="PRINTS" id="PR00033">
    <property type="entry name" value="HTHASNC"/>
</dbReference>
<sequence length="149" mass="17124">METPPVRLDDVDQRILEELTRDGRQSVTTVAQKVHVSRAHAYSRINRLQDEGVITRYTAVIDPLRAGLRASAYVTLKLRQHSWRELRERLTAIPEVHHIGLVGGNFDVILLVRARDNVDLRRVVFDQLQSMPGVLDTQTFLIFEDVDTR</sequence>
<dbReference type="Gene3D" id="3.30.70.920">
    <property type="match status" value="1"/>
</dbReference>
<dbReference type="InterPro" id="IPR036388">
    <property type="entry name" value="WH-like_DNA-bd_sf"/>
</dbReference>
<dbReference type="Pfam" id="PF01037">
    <property type="entry name" value="AsnC_trans_reg"/>
    <property type="match status" value="1"/>
</dbReference>
<name>A0A5B0E5Q8_9MICC</name>
<dbReference type="Gene3D" id="1.10.10.10">
    <property type="entry name" value="Winged helix-like DNA-binding domain superfamily/Winged helix DNA-binding domain"/>
    <property type="match status" value="1"/>
</dbReference>
<evidence type="ECO:0000256" key="3">
    <source>
        <dbReference type="ARBA" id="ARBA00023163"/>
    </source>
</evidence>
<proteinExistence type="predicted"/>
<dbReference type="GO" id="GO:0005829">
    <property type="term" value="C:cytosol"/>
    <property type="evidence" value="ECO:0007669"/>
    <property type="project" value="TreeGrafter"/>
</dbReference>
<dbReference type="SUPFAM" id="SSF54909">
    <property type="entry name" value="Dimeric alpha+beta barrel"/>
    <property type="match status" value="1"/>
</dbReference>
<evidence type="ECO:0000256" key="1">
    <source>
        <dbReference type="ARBA" id="ARBA00023015"/>
    </source>
</evidence>
<reference evidence="5 6" key="1">
    <citation type="submission" date="2019-07" db="EMBL/GenBank/DDBJ databases">
        <title>Analysis of the biochemical properties, biological activity and biotechnological potential of siderophores and biosurfactants produced by Antarctic psychrotolerant bacteria.</title>
        <authorList>
            <person name="Styczynski M."/>
            <person name="Krucon T."/>
            <person name="Decewicz P."/>
            <person name="Dziewit L."/>
        </authorList>
    </citation>
    <scope>NUCLEOTIDE SEQUENCE [LARGE SCALE GENOMIC DNA]</scope>
    <source>
        <strain evidence="5 6">ANT_H27</strain>
    </source>
</reference>
<gene>
    <name evidence="5" type="ORF">FQ154_15850</name>
</gene>
<dbReference type="InterPro" id="IPR019888">
    <property type="entry name" value="Tscrpt_reg_AsnC-like"/>
</dbReference>
<organism evidence="5 6">
    <name type="scientific">Paeniglutamicibacter gangotriensis</name>
    <dbReference type="NCBI Taxonomy" id="254787"/>
    <lineage>
        <taxon>Bacteria</taxon>
        <taxon>Bacillati</taxon>
        <taxon>Actinomycetota</taxon>
        <taxon>Actinomycetes</taxon>
        <taxon>Micrococcales</taxon>
        <taxon>Micrococcaceae</taxon>
        <taxon>Paeniglutamicibacter</taxon>
    </lineage>
</organism>
<protein>
    <submittedName>
        <fullName evidence="5">Lrp/AsnC family transcriptional regulator</fullName>
    </submittedName>
</protein>
<dbReference type="InterPro" id="IPR000485">
    <property type="entry name" value="AsnC-type_HTH_dom"/>
</dbReference>
<comment type="caution">
    <text evidence="5">The sequence shown here is derived from an EMBL/GenBank/DDBJ whole genome shotgun (WGS) entry which is preliminary data.</text>
</comment>
<evidence type="ECO:0000313" key="6">
    <source>
        <dbReference type="Proteomes" id="UP000323856"/>
    </source>
</evidence>
<feature type="domain" description="HTH asnC-type" evidence="4">
    <location>
        <begin position="8"/>
        <end position="69"/>
    </location>
</feature>
<dbReference type="PROSITE" id="PS50956">
    <property type="entry name" value="HTH_ASNC_2"/>
    <property type="match status" value="1"/>
</dbReference>
<dbReference type="Proteomes" id="UP000323856">
    <property type="component" value="Unassembled WGS sequence"/>
</dbReference>
<dbReference type="Pfam" id="PF13404">
    <property type="entry name" value="HTH_AsnC-type"/>
    <property type="match status" value="1"/>
</dbReference>
<dbReference type="PANTHER" id="PTHR30154">
    <property type="entry name" value="LEUCINE-RESPONSIVE REGULATORY PROTEIN"/>
    <property type="match status" value="1"/>
</dbReference>
<dbReference type="InterPro" id="IPR019887">
    <property type="entry name" value="Tscrpt_reg_AsnC/Lrp_C"/>
</dbReference>
<evidence type="ECO:0000259" key="4">
    <source>
        <dbReference type="PROSITE" id="PS50956"/>
    </source>
</evidence>
<dbReference type="InterPro" id="IPR036390">
    <property type="entry name" value="WH_DNA-bd_sf"/>
</dbReference>